<organism evidence="8 9">
    <name type="scientific">Hahella chejuensis (strain KCTC 2396)</name>
    <dbReference type="NCBI Taxonomy" id="349521"/>
    <lineage>
        <taxon>Bacteria</taxon>
        <taxon>Pseudomonadati</taxon>
        <taxon>Pseudomonadota</taxon>
        <taxon>Gammaproteobacteria</taxon>
        <taxon>Oceanospirillales</taxon>
        <taxon>Hahellaceae</taxon>
        <taxon>Hahella</taxon>
    </lineage>
</organism>
<evidence type="ECO:0000313" key="9">
    <source>
        <dbReference type="Proteomes" id="UP000000238"/>
    </source>
</evidence>
<evidence type="ECO:0000313" key="8">
    <source>
        <dbReference type="EMBL" id="ABC31184.1"/>
    </source>
</evidence>
<keyword evidence="8" id="KW-0969">Cilium</keyword>
<name>Q2SDU0_HAHCH</name>
<evidence type="ECO:0000259" key="7">
    <source>
        <dbReference type="Pfam" id="PF13861"/>
    </source>
</evidence>
<evidence type="ECO:0000256" key="1">
    <source>
        <dbReference type="ARBA" id="ARBA00010577"/>
    </source>
</evidence>
<dbReference type="AlphaFoldDB" id="Q2SDU0"/>
<dbReference type="KEGG" id="hch:HCH_04480"/>
<dbReference type="Pfam" id="PF03963">
    <property type="entry name" value="FlgD"/>
    <property type="match status" value="1"/>
</dbReference>
<feature type="domain" description="FlgD/Vpr Ig-like" evidence="6">
    <location>
        <begin position="109"/>
        <end position="179"/>
    </location>
</feature>
<dbReference type="Gene3D" id="2.30.30.910">
    <property type="match status" value="1"/>
</dbReference>
<dbReference type="InterPro" id="IPR025965">
    <property type="entry name" value="FlgD/Vpr_Ig-like"/>
</dbReference>
<evidence type="ECO:0000259" key="6">
    <source>
        <dbReference type="Pfam" id="PF13860"/>
    </source>
</evidence>
<comment type="function">
    <text evidence="4 5">Required for flagellar hook formation. May act as a scaffolding protein.</text>
</comment>
<evidence type="ECO:0000256" key="5">
    <source>
        <dbReference type="RuleBase" id="RU362076"/>
    </source>
</evidence>
<reference evidence="8 9" key="1">
    <citation type="journal article" date="2005" name="Nucleic Acids Res.">
        <title>Genomic blueprint of Hahella chejuensis, a marine microbe producing an algicidal agent.</title>
        <authorList>
            <person name="Jeong H."/>
            <person name="Yim J.H."/>
            <person name="Lee C."/>
            <person name="Choi S.-H."/>
            <person name="Park Y.K."/>
            <person name="Yoon S.H."/>
            <person name="Hur C.-G."/>
            <person name="Kang H.-Y."/>
            <person name="Kim D."/>
            <person name="Lee H.H."/>
            <person name="Park K.H."/>
            <person name="Park S.-H."/>
            <person name="Park H.-S."/>
            <person name="Lee H.K."/>
            <person name="Oh T.K."/>
            <person name="Kim J.F."/>
        </authorList>
    </citation>
    <scope>NUCLEOTIDE SEQUENCE [LARGE SCALE GENOMIC DNA]</scope>
    <source>
        <strain evidence="8 9">KCTC 2396</strain>
    </source>
</reference>
<dbReference type="Pfam" id="PF13860">
    <property type="entry name" value="FlgD_ig"/>
    <property type="match status" value="1"/>
</dbReference>
<dbReference type="InterPro" id="IPR005648">
    <property type="entry name" value="FlgD"/>
</dbReference>
<dbReference type="EMBL" id="CP000155">
    <property type="protein sequence ID" value="ABC31184.1"/>
    <property type="molecule type" value="Genomic_DNA"/>
</dbReference>
<keyword evidence="9" id="KW-1185">Reference proteome</keyword>
<dbReference type="STRING" id="349521.HCH_04480"/>
<feature type="domain" description="FlgD Tudor-like" evidence="7">
    <location>
        <begin position="88"/>
        <end position="222"/>
    </location>
</feature>
<dbReference type="InterPro" id="IPR025963">
    <property type="entry name" value="FLgD_Tudor"/>
</dbReference>
<protein>
    <recommendedName>
        <fullName evidence="2 5">Basal-body rod modification protein FlgD</fullName>
    </recommendedName>
</protein>
<gene>
    <name evidence="8" type="primary">flgD2</name>
    <name evidence="8" type="ordered locus">HCH_04480</name>
</gene>
<dbReference type="GO" id="GO:0044781">
    <property type="term" value="P:bacterial-type flagellum organization"/>
    <property type="evidence" value="ECO:0007669"/>
    <property type="project" value="UniProtKB-UniRule"/>
</dbReference>
<keyword evidence="8" id="KW-0282">Flagellum</keyword>
<evidence type="ECO:0000256" key="4">
    <source>
        <dbReference type="ARBA" id="ARBA00024746"/>
    </source>
</evidence>
<dbReference type="OrthoDB" id="9785233at2"/>
<proteinExistence type="inferred from homology"/>
<dbReference type="Pfam" id="PF13861">
    <property type="entry name" value="FLgD_tudor"/>
    <property type="match status" value="1"/>
</dbReference>
<dbReference type="HOGENOM" id="CLU_047535_0_2_6"/>
<comment type="similarity">
    <text evidence="1 5">Belongs to the FlgD family.</text>
</comment>
<sequence length="225" mass="23777">MSDINTANQTSDALSQYALQQKSANRKNELGKNEFMDLMIAQLNNQSPLDPQDNTAFVAQLAQFSSVEGIQSLNSTVDTMASQFRSAQALQASAMVGRDVLAPMESAIKSADGSINGVVELPAGTSQLTISVYNEAGELITNIDKGYQPGGDVKFSWDGKNSNGETLPAGRYEVVARARYSGEQMQVSSYLAANVDSVSIARDGGVTLNLAGLGSVGLSDIKQIS</sequence>
<dbReference type="eggNOG" id="COG1843">
    <property type="taxonomic scope" value="Bacteria"/>
</dbReference>
<keyword evidence="8" id="KW-0966">Cell projection</keyword>
<evidence type="ECO:0000256" key="2">
    <source>
        <dbReference type="ARBA" id="ARBA00016013"/>
    </source>
</evidence>
<dbReference type="Proteomes" id="UP000000238">
    <property type="component" value="Chromosome"/>
</dbReference>
<evidence type="ECO:0000256" key="3">
    <source>
        <dbReference type="ARBA" id="ARBA00022795"/>
    </source>
</evidence>
<dbReference type="RefSeq" id="WP_011398251.1">
    <property type="nucleotide sequence ID" value="NC_007645.1"/>
</dbReference>
<keyword evidence="3 5" id="KW-1005">Bacterial flagellum biogenesis</keyword>
<accession>Q2SDU0</accession>
<dbReference type="Gene3D" id="2.60.40.4070">
    <property type="match status" value="1"/>
</dbReference>